<name>A0A0K9FEE4_9BACI</name>
<dbReference type="Gene3D" id="3.40.630.90">
    <property type="match status" value="1"/>
</dbReference>
<dbReference type="OrthoDB" id="8453373at2"/>
<evidence type="ECO:0000313" key="3">
    <source>
        <dbReference type="Proteomes" id="UP000037326"/>
    </source>
</evidence>
<dbReference type="SUPFAM" id="SSF55729">
    <property type="entry name" value="Acyl-CoA N-acyltransferases (Nat)"/>
    <property type="match status" value="1"/>
</dbReference>
<proteinExistence type="predicted"/>
<dbReference type="PANTHER" id="PTHR47237">
    <property type="entry name" value="SLL0310 PROTEIN"/>
    <property type="match status" value="1"/>
</dbReference>
<keyword evidence="2" id="KW-0808">Transferase</keyword>
<dbReference type="PATRIC" id="fig|582475.4.peg.1814"/>
<reference evidence="3" key="1">
    <citation type="submission" date="2015-07" db="EMBL/GenBank/DDBJ databases">
        <authorList>
            <consortium name="Consortium for Microbial Forensics and Genomics (microFORGE)"/>
            <person name="Knight B.M."/>
            <person name="Roberts D.P."/>
            <person name="Lin D."/>
            <person name="Hari K."/>
            <person name="Fletcher J."/>
            <person name="Melcher U."/>
            <person name="Blagden T."/>
            <person name="Winegar R.A."/>
        </authorList>
    </citation>
    <scope>NUCLEOTIDE SEQUENCE [LARGE SCALE GENOMIC DNA]</scope>
    <source>
        <strain evidence="3">DSM 23493</strain>
    </source>
</reference>
<dbReference type="InterPro" id="IPR041496">
    <property type="entry name" value="YitH/HolE_GNAT"/>
</dbReference>
<dbReference type="GeneID" id="96598777"/>
<dbReference type="InterPro" id="IPR052729">
    <property type="entry name" value="Acyl/Acetyltrans_Enzymes"/>
</dbReference>
<dbReference type="Proteomes" id="UP000037326">
    <property type="component" value="Unassembled WGS sequence"/>
</dbReference>
<dbReference type="Pfam" id="PF18014">
    <property type="entry name" value="Acetyltransf_18"/>
    <property type="match status" value="1"/>
</dbReference>
<sequence>MTIYNNQLQLVLFDANDIPGLIDLSDSVGWDYDESEIKTVMMSGKIFGHKNAEGEIVSSAAIITYDTNLASIGMVIVHENYRGLGLGKLATQKCIESVSEHTAIMLVATKDGEPLYKKMGFTTVDYVHKYLTENYIGAHNLASNEYAIEDFNENDFAEIVSLDAAAFGDKRSNFLRNRIKQSKHCVVVRDHQANIIGFGLSILGPINLILGPIIAPDSKTASLIINTLAKNHHGKLRIDIPSGHAEFIKWIEQSGFTEANRPPIMILHAEKMPTRNNTLFAIAAQIFG</sequence>
<comment type="caution">
    <text evidence="2">The sequence shown here is derived from an EMBL/GenBank/DDBJ whole genome shotgun (WGS) entry which is preliminary data.</text>
</comment>
<dbReference type="AlphaFoldDB" id="A0A0K9FEE4"/>
<dbReference type="Pfam" id="PF13673">
    <property type="entry name" value="Acetyltransf_10"/>
    <property type="match status" value="1"/>
</dbReference>
<dbReference type="EMBL" id="LFXJ01000005">
    <property type="protein sequence ID" value="KMY32632.1"/>
    <property type="molecule type" value="Genomic_DNA"/>
</dbReference>
<dbReference type="Gene3D" id="3.40.630.30">
    <property type="match status" value="1"/>
</dbReference>
<dbReference type="GO" id="GO:0016747">
    <property type="term" value="F:acyltransferase activity, transferring groups other than amino-acyl groups"/>
    <property type="evidence" value="ECO:0007669"/>
    <property type="project" value="InterPro"/>
</dbReference>
<feature type="domain" description="N-acetyltransferase" evidence="1">
    <location>
        <begin position="8"/>
        <end position="142"/>
    </location>
</feature>
<evidence type="ECO:0000259" key="1">
    <source>
        <dbReference type="PROSITE" id="PS51186"/>
    </source>
</evidence>
<protein>
    <submittedName>
        <fullName evidence="2">Acetyltransferase</fullName>
    </submittedName>
</protein>
<dbReference type="CDD" id="cd04301">
    <property type="entry name" value="NAT_SF"/>
    <property type="match status" value="1"/>
</dbReference>
<evidence type="ECO:0000313" key="2">
    <source>
        <dbReference type="EMBL" id="KMY32632.1"/>
    </source>
</evidence>
<dbReference type="PANTHER" id="PTHR47237:SF2">
    <property type="entry name" value="BLL4206 PROTEIN"/>
    <property type="match status" value="1"/>
</dbReference>
<dbReference type="InterPro" id="IPR000182">
    <property type="entry name" value="GNAT_dom"/>
</dbReference>
<dbReference type="PROSITE" id="PS51186">
    <property type="entry name" value="GNAT"/>
    <property type="match status" value="1"/>
</dbReference>
<dbReference type="InterPro" id="IPR016181">
    <property type="entry name" value="Acyl_CoA_acyltransferase"/>
</dbReference>
<accession>A0A0K9FEE4</accession>
<gene>
    <name evidence="2" type="ORF">ACZ11_11050</name>
</gene>
<organism evidence="2 3">
    <name type="scientific">Lysinibacillus xylanilyticus</name>
    <dbReference type="NCBI Taxonomy" id="582475"/>
    <lineage>
        <taxon>Bacteria</taxon>
        <taxon>Bacillati</taxon>
        <taxon>Bacillota</taxon>
        <taxon>Bacilli</taxon>
        <taxon>Bacillales</taxon>
        <taxon>Bacillaceae</taxon>
        <taxon>Lysinibacillus</taxon>
    </lineage>
</organism>
<dbReference type="RefSeq" id="WP_049666053.1">
    <property type="nucleotide sequence ID" value="NZ_LFXJ01000005.1"/>
</dbReference>